<gene>
    <name evidence="1" type="ORF">HAX54_025960</name>
</gene>
<name>A0ABS8V2I1_DATST</name>
<protein>
    <submittedName>
        <fullName evidence="1">Uncharacterized protein</fullName>
    </submittedName>
</protein>
<sequence>MSRFLPQRKGTSLLGRLWARRIQTLASWFVATHFGLRRCESAFISLRRVRSEDLPYSIITAVESLTTKFGMDWCGSSTPRTPEYPDRQNEERHERKAYWLVIVRPHFLTGGDTKGLCPSIPCMDREGAELWFFMLSNN</sequence>
<evidence type="ECO:0000313" key="2">
    <source>
        <dbReference type="Proteomes" id="UP000823775"/>
    </source>
</evidence>
<accession>A0ABS8V2I1</accession>
<organism evidence="1 2">
    <name type="scientific">Datura stramonium</name>
    <name type="common">Jimsonweed</name>
    <name type="synonym">Common thornapple</name>
    <dbReference type="NCBI Taxonomy" id="4076"/>
    <lineage>
        <taxon>Eukaryota</taxon>
        <taxon>Viridiplantae</taxon>
        <taxon>Streptophyta</taxon>
        <taxon>Embryophyta</taxon>
        <taxon>Tracheophyta</taxon>
        <taxon>Spermatophyta</taxon>
        <taxon>Magnoliopsida</taxon>
        <taxon>eudicotyledons</taxon>
        <taxon>Gunneridae</taxon>
        <taxon>Pentapetalae</taxon>
        <taxon>asterids</taxon>
        <taxon>lamiids</taxon>
        <taxon>Solanales</taxon>
        <taxon>Solanaceae</taxon>
        <taxon>Solanoideae</taxon>
        <taxon>Datureae</taxon>
        <taxon>Datura</taxon>
    </lineage>
</organism>
<comment type="caution">
    <text evidence="1">The sequence shown here is derived from an EMBL/GenBank/DDBJ whole genome shotgun (WGS) entry which is preliminary data.</text>
</comment>
<evidence type="ECO:0000313" key="1">
    <source>
        <dbReference type="EMBL" id="MCD9640582.1"/>
    </source>
</evidence>
<reference evidence="1 2" key="1">
    <citation type="journal article" date="2021" name="BMC Genomics">
        <title>Datura genome reveals duplications of psychoactive alkaloid biosynthetic genes and high mutation rate following tissue culture.</title>
        <authorList>
            <person name="Rajewski A."/>
            <person name="Carter-House D."/>
            <person name="Stajich J."/>
            <person name="Litt A."/>
        </authorList>
    </citation>
    <scope>NUCLEOTIDE SEQUENCE [LARGE SCALE GENOMIC DNA]</scope>
    <source>
        <strain evidence="1">AR-01</strain>
    </source>
</reference>
<dbReference type="EMBL" id="JACEIK010003153">
    <property type="protein sequence ID" value="MCD9640582.1"/>
    <property type="molecule type" value="Genomic_DNA"/>
</dbReference>
<keyword evidence="2" id="KW-1185">Reference proteome</keyword>
<dbReference type="Proteomes" id="UP000823775">
    <property type="component" value="Unassembled WGS sequence"/>
</dbReference>
<proteinExistence type="predicted"/>